<accession>A0AAV5RBH3</accession>
<evidence type="ECO:0000313" key="5">
    <source>
        <dbReference type="Proteomes" id="UP001378960"/>
    </source>
</evidence>
<name>A0AAV5RBH3_PICKL</name>
<proteinExistence type="predicted"/>
<protein>
    <recommendedName>
        <fullName evidence="1">Genetic interactor of prohibitins 3, mitochondrial</fullName>
    </recommendedName>
    <alternativeName>
        <fullName evidence="3">Found in mitochondrial proteome protein 38</fullName>
    </alternativeName>
</protein>
<gene>
    <name evidence="4" type="ORF">DAPK24_052430</name>
</gene>
<evidence type="ECO:0000256" key="3">
    <source>
        <dbReference type="ARBA" id="ARBA00031834"/>
    </source>
</evidence>
<reference evidence="4 5" key="1">
    <citation type="journal article" date="2023" name="Elife">
        <title>Identification of key yeast species and microbe-microbe interactions impacting larval growth of Drosophila in the wild.</title>
        <authorList>
            <person name="Mure A."/>
            <person name="Sugiura Y."/>
            <person name="Maeda R."/>
            <person name="Honda K."/>
            <person name="Sakurai N."/>
            <person name="Takahashi Y."/>
            <person name="Watada M."/>
            <person name="Katoh T."/>
            <person name="Gotoh A."/>
            <person name="Gotoh Y."/>
            <person name="Taniguchi I."/>
            <person name="Nakamura K."/>
            <person name="Hayashi T."/>
            <person name="Katayama T."/>
            <person name="Uemura T."/>
            <person name="Hattori Y."/>
        </authorList>
    </citation>
    <scope>NUCLEOTIDE SEQUENCE [LARGE SCALE GENOMIC DNA]</scope>
    <source>
        <strain evidence="4 5">PK-24</strain>
    </source>
</reference>
<keyword evidence="5" id="KW-1185">Reference proteome</keyword>
<dbReference type="Proteomes" id="UP001378960">
    <property type="component" value="Unassembled WGS sequence"/>
</dbReference>
<evidence type="ECO:0000256" key="1">
    <source>
        <dbReference type="ARBA" id="ARBA00018901"/>
    </source>
</evidence>
<dbReference type="EMBL" id="BTGB01000009">
    <property type="protein sequence ID" value="GMM48645.1"/>
    <property type="molecule type" value="Genomic_DNA"/>
</dbReference>
<organism evidence="4 5">
    <name type="scientific">Pichia kluyveri</name>
    <name type="common">Yeast</name>
    <dbReference type="NCBI Taxonomy" id="36015"/>
    <lineage>
        <taxon>Eukaryota</taxon>
        <taxon>Fungi</taxon>
        <taxon>Dikarya</taxon>
        <taxon>Ascomycota</taxon>
        <taxon>Saccharomycotina</taxon>
        <taxon>Pichiomycetes</taxon>
        <taxon>Pichiales</taxon>
        <taxon>Pichiaceae</taxon>
        <taxon>Pichia</taxon>
    </lineage>
</organism>
<dbReference type="PANTHER" id="PTHR46434:SF1">
    <property type="entry name" value="GENETIC INTERACTOR OF PROHIBITINS 3, MITOCHONDRIAL"/>
    <property type="match status" value="1"/>
</dbReference>
<dbReference type="Gene3D" id="3.40.50.300">
    <property type="entry name" value="P-loop containing nucleotide triphosphate hydrolases"/>
    <property type="match status" value="1"/>
</dbReference>
<dbReference type="PANTHER" id="PTHR46434">
    <property type="entry name" value="GENETIC INTERACTOR OF PROHIBITINS 3, MITOCHONDRIAL"/>
    <property type="match status" value="1"/>
</dbReference>
<dbReference type="AlphaFoldDB" id="A0AAV5RBH3"/>
<dbReference type="SUPFAM" id="SSF52540">
    <property type="entry name" value="P-loop containing nucleoside triphosphate hydrolases"/>
    <property type="match status" value="1"/>
</dbReference>
<comment type="caution">
    <text evidence="4">The sequence shown here is derived from an EMBL/GenBank/DDBJ whole genome shotgun (WGS) entry which is preliminary data.</text>
</comment>
<sequence length="624" mass="71827">MRPCILRYRVGGVFRRQFGNSLILKIDSKNVNIKPNWEFFRKTAKNGITIRPETLKDTNDFQLATNEYKKIMEQLENNGSIKCKTCGTTSLQSNNSSDDKYFELPKVSLKFPKKNNTVDVNNLDESILKEMGISIEDGPVTSEFQVKVEQKKHEIIEKYTHLIECKRCQNLKQHGIYDIHGCDVDSVMNNIPDNATVVHVVSLFDFPLSCNSEIMKNRDPKSIYYAVTKADLFYRKEVQIERTGLEYVRDVLKEYMNADPAKVFLVSSVKAWDINPFINKIPAGDVYFVGRANSGKSTLIKSIIASEYKIKLDDKVVKKIENKKKSYLENVGIASPGTYYIPGFTKEVQKFQYKGKYNLFDTPGFFPQNGGIYSHMLGGVIRKKLRYSQFTPEQRNRYTKIKVKGPKIFSGKSMYSYGGFFYLVPPKNVVMKTCLSFNRSESNFEARYADFKRAAEINKTRPVQIGKRYGVKPEAFDKLVRYVIPPFYGNIDIVIQDLGFLSIQPTSSVDNVEGLFQIYVPEGTRVIIRESIFKYAYKTHDTVDETGNRLRKDNISKRGATVLKSIYDEDKLHFSELIKVDMDIPSEKAFESVCPVADMKISKEKAHNLTQEKYPNQYWRKLQL</sequence>
<dbReference type="InterPro" id="IPR027417">
    <property type="entry name" value="P-loop_NTPase"/>
</dbReference>
<dbReference type="InterPro" id="IPR050896">
    <property type="entry name" value="Mito_lipid_metab_GTPase"/>
</dbReference>
<evidence type="ECO:0000313" key="4">
    <source>
        <dbReference type="EMBL" id="GMM48645.1"/>
    </source>
</evidence>
<dbReference type="GO" id="GO:0005525">
    <property type="term" value="F:GTP binding"/>
    <property type="evidence" value="ECO:0007669"/>
    <property type="project" value="InterPro"/>
</dbReference>
<dbReference type="GO" id="GO:0005739">
    <property type="term" value="C:mitochondrion"/>
    <property type="evidence" value="ECO:0007669"/>
    <property type="project" value="TreeGrafter"/>
</dbReference>
<evidence type="ECO:0000256" key="2">
    <source>
        <dbReference type="ARBA" id="ARBA00022946"/>
    </source>
</evidence>
<keyword evidence="2" id="KW-0809">Transit peptide</keyword>